<accession>A0A518GY79</accession>
<dbReference type="RefSeq" id="WP_145267868.1">
    <property type="nucleotide sequence ID" value="NZ_CP036426.1"/>
</dbReference>
<evidence type="ECO:0000313" key="3">
    <source>
        <dbReference type="Proteomes" id="UP000317835"/>
    </source>
</evidence>
<gene>
    <name evidence="2" type="ORF">ElP_13750</name>
</gene>
<dbReference type="Proteomes" id="UP000317835">
    <property type="component" value="Chromosome"/>
</dbReference>
<organism evidence="2 3">
    <name type="scientific">Tautonia plasticadhaerens</name>
    <dbReference type="NCBI Taxonomy" id="2527974"/>
    <lineage>
        <taxon>Bacteria</taxon>
        <taxon>Pseudomonadati</taxon>
        <taxon>Planctomycetota</taxon>
        <taxon>Planctomycetia</taxon>
        <taxon>Isosphaerales</taxon>
        <taxon>Isosphaeraceae</taxon>
        <taxon>Tautonia</taxon>
    </lineage>
</organism>
<sequence precursor="true">MTRLIRTIGLATSLGLGAVLLAPNSADAGCHKNPCAPAPKAGCGFKLKMPKLGHGCGLKMPKLGHSKRAKACETAVPTYHMPVSVMPSAPVPSYQGTTMPGYAAPAMPMPSAPGMMMGPGMRAPGMMMPSTPGMIPPVF</sequence>
<feature type="signal peptide" evidence="1">
    <location>
        <begin position="1"/>
        <end position="28"/>
    </location>
</feature>
<evidence type="ECO:0000256" key="1">
    <source>
        <dbReference type="SAM" id="SignalP"/>
    </source>
</evidence>
<proteinExistence type="predicted"/>
<feature type="chain" id="PRO_5022015174" evidence="1">
    <location>
        <begin position="29"/>
        <end position="139"/>
    </location>
</feature>
<dbReference type="EMBL" id="CP036426">
    <property type="protein sequence ID" value="QDV33502.1"/>
    <property type="molecule type" value="Genomic_DNA"/>
</dbReference>
<keyword evidence="1" id="KW-0732">Signal</keyword>
<reference evidence="2 3" key="1">
    <citation type="submission" date="2019-02" db="EMBL/GenBank/DDBJ databases">
        <title>Deep-cultivation of Planctomycetes and their phenomic and genomic characterization uncovers novel biology.</title>
        <authorList>
            <person name="Wiegand S."/>
            <person name="Jogler M."/>
            <person name="Boedeker C."/>
            <person name="Pinto D."/>
            <person name="Vollmers J."/>
            <person name="Rivas-Marin E."/>
            <person name="Kohn T."/>
            <person name="Peeters S.H."/>
            <person name="Heuer A."/>
            <person name="Rast P."/>
            <person name="Oberbeckmann S."/>
            <person name="Bunk B."/>
            <person name="Jeske O."/>
            <person name="Meyerdierks A."/>
            <person name="Storesund J.E."/>
            <person name="Kallscheuer N."/>
            <person name="Luecker S."/>
            <person name="Lage O.M."/>
            <person name="Pohl T."/>
            <person name="Merkel B.J."/>
            <person name="Hornburger P."/>
            <person name="Mueller R.-W."/>
            <person name="Bruemmer F."/>
            <person name="Labrenz M."/>
            <person name="Spormann A.M."/>
            <person name="Op den Camp H."/>
            <person name="Overmann J."/>
            <person name="Amann R."/>
            <person name="Jetten M.S.M."/>
            <person name="Mascher T."/>
            <person name="Medema M.H."/>
            <person name="Devos D.P."/>
            <person name="Kaster A.-K."/>
            <person name="Ovreas L."/>
            <person name="Rohde M."/>
            <person name="Galperin M.Y."/>
            <person name="Jogler C."/>
        </authorList>
    </citation>
    <scope>NUCLEOTIDE SEQUENCE [LARGE SCALE GENOMIC DNA]</scope>
    <source>
        <strain evidence="2 3">ElP</strain>
    </source>
</reference>
<evidence type="ECO:0000313" key="2">
    <source>
        <dbReference type="EMBL" id="QDV33502.1"/>
    </source>
</evidence>
<dbReference type="KEGG" id="tpla:ElP_13750"/>
<protein>
    <submittedName>
        <fullName evidence="2">Uncharacterized protein</fullName>
    </submittedName>
</protein>
<dbReference type="AlphaFoldDB" id="A0A518GY79"/>
<name>A0A518GY79_9BACT</name>
<keyword evidence="3" id="KW-1185">Reference proteome</keyword>